<dbReference type="EMBL" id="CP048409">
    <property type="protein sequence ID" value="QIA09914.1"/>
    <property type="molecule type" value="Genomic_DNA"/>
</dbReference>
<dbReference type="SMART" id="SM00387">
    <property type="entry name" value="HATPase_c"/>
    <property type="match status" value="1"/>
</dbReference>
<feature type="domain" description="Histidine kinase" evidence="8">
    <location>
        <begin position="1"/>
        <end position="97"/>
    </location>
</feature>
<keyword evidence="6" id="KW-0067">ATP-binding</keyword>
<reference evidence="9 10" key="1">
    <citation type="submission" date="2020-02" db="EMBL/GenBank/DDBJ databases">
        <title>Genome sequencing for Draconibacterium sp. strain M1.</title>
        <authorList>
            <person name="Park S.-J."/>
        </authorList>
    </citation>
    <scope>NUCLEOTIDE SEQUENCE [LARGE SCALE GENOMIC DNA]</scope>
    <source>
        <strain evidence="9 10">M1</strain>
    </source>
</reference>
<dbReference type="KEGG" id="drc:G0Q07_04925"/>
<dbReference type="EC" id="2.7.13.3" evidence="2"/>
<dbReference type="PANTHER" id="PTHR42878">
    <property type="entry name" value="TWO-COMPONENT HISTIDINE KINASE"/>
    <property type="match status" value="1"/>
</dbReference>
<dbReference type="PANTHER" id="PTHR42878:SF7">
    <property type="entry name" value="SENSOR HISTIDINE KINASE GLRK"/>
    <property type="match status" value="1"/>
</dbReference>
<keyword evidence="7" id="KW-0902">Two-component regulatory system</keyword>
<keyword evidence="10" id="KW-1185">Reference proteome</keyword>
<dbReference type="GO" id="GO:0030295">
    <property type="term" value="F:protein kinase activator activity"/>
    <property type="evidence" value="ECO:0007669"/>
    <property type="project" value="TreeGrafter"/>
</dbReference>
<dbReference type="GO" id="GO:0004673">
    <property type="term" value="F:protein histidine kinase activity"/>
    <property type="evidence" value="ECO:0007669"/>
    <property type="project" value="UniProtKB-EC"/>
</dbReference>
<evidence type="ECO:0000256" key="6">
    <source>
        <dbReference type="ARBA" id="ARBA00022840"/>
    </source>
</evidence>
<comment type="catalytic activity">
    <reaction evidence="1">
        <text>ATP + protein L-histidine = ADP + protein N-phospho-L-histidine.</text>
        <dbReference type="EC" id="2.7.13.3"/>
    </reaction>
</comment>
<gene>
    <name evidence="9" type="ORF">G0Q07_04925</name>
</gene>
<dbReference type="GO" id="GO:0005524">
    <property type="term" value="F:ATP binding"/>
    <property type="evidence" value="ECO:0007669"/>
    <property type="project" value="UniProtKB-KW"/>
</dbReference>
<dbReference type="InterPro" id="IPR004358">
    <property type="entry name" value="Sig_transdc_His_kin-like_C"/>
</dbReference>
<dbReference type="PROSITE" id="PS50109">
    <property type="entry name" value="HIS_KIN"/>
    <property type="match status" value="1"/>
</dbReference>
<dbReference type="Proteomes" id="UP000474630">
    <property type="component" value="Chromosome"/>
</dbReference>
<dbReference type="InterPro" id="IPR005467">
    <property type="entry name" value="His_kinase_dom"/>
</dbReference>
<dbReference type="GO" id="GO:0007234">
    <property type="term" value="P:osmosensory signaling via phosphorelay pathway"/>
    <property type="evidence" value="ECO:0007669"/>
    <property type="project" value="TreeGrafter"/>
</dbReference>
<dbReference type="AlphaFoldDB" id="A0A6C0RHA6"/>
<dbReference type="Gene3D" id="3.30.565.10">
    <property type="entry name" value="Histidine kinase-like ATPase, C-terminal domain"/>
    <property type="match status" value="1"/>
</dbReference>
<dbReference type="RefSeq" id="WP_163348883.1">
    <property type="nucleotide sequence ID" value="NZ_CP048409.1"/>
</dbReference>
<dbReference type="InterPro" id="IPR003594">
    <property type="entry name" value="HATPase_dom"/>
</dbReference>
<evidence type="ECO:0000256" key="1">
    <source>
        <dbReference type="ARBA" id="ARBA00000085"/>
    </source>
</evidence>
<evidence type="ECO:0000256" key="2">
    <source>
        <dbReference type="ARBA" id="ARBA00012438"/>
    </source>
</evidence>
<accession>A0A6C0RHA6</accession>
<sequence length="97" mass="10902">MFDNALKFLDPERPGIINISGAKENGFTKYIVEDNGIGIHPDHQGKIFELFHKLDPKKPGIGLGMNIVNQIVEKHKGNIQLESKFNIGTKFNIFIPD</sequence>
<keyword evidence="4" id="KW-0547">Nucleotide-binding</keyword>
<proteinExistence type="predicted"/>
<evidence type="ECO:0000256" key="3">
    <source>
        <dbReference type="ARBA" id="ARBA00022679"/>
    </source>
</evidence>
<dbReference type="InterPro" id="IPR036890">
    <property type="entry name" value="HATPase_C_sf"/>
</dbReference>
<name>A0A6C0RHA6_9BACT</name>
<evidence type="ECO:0000313" key="10">
    <source>
        <dbReference type="Proteomes" id="UP000474630"/>
    </source>
</evidence>
<dbReference type="Pfam" id="PF02518">
    <property type="entry name" value="HATPase_c"/>
    <property type="match status" value="1"/>
</dbReference>
<dbReference type="SUPFAM" id="SSF55874">
    <property type="entry name" value="ATPase domain of HSP90 chaperone/DNA topoisomerase II/histidine kinase"/>
    <property type="match status" value="1"/>
</dbReference>
<protein>
    <recommendedName>
        <fullName evidence="2">histidine kinase</fullName>
        <ecNumber evidence="2">2.7.13.3</ecNumber>
    </recommendedName>
</protein>
<keyword evidence="3" id="KW-0808">Transferase</keyword>
<dbReference type="PRINTS" id="PR00344">
    <property type="entry name" value="BCTRLSENSOR"/>
</dbReference>
<evidence type="ECO:0000256" key="7">
    <source>
        <dbReference type="ARBA" id="ARBA00023012"/>
    </source>
</evidence>
<dbReference type="GO" id="GO:0000156">
    <property type="term" value="F:phosphorelay response regulator activity"/>
    <property type="evidence" value="ECO:0007669"/>
    <property type="project" value="TreeGrafter"/>
</dbReference>
<keyword evidence="5 9" id="KW-0418">Kinase</keyword>
<dbReference type="InterPro" id="IPR050351">
    <property type="entry name" value="BphY/WalK/GraS-like"/>
</dbReference>
<evidence type="ECO:0000259" key="8">
    <source>
        <dbReference type="PROSITE" id="PS50109"/>
    </source>
</evidence>
<organism evidence="9 10">
    <name type="scientific">Draconibacterium halophilum</name>
    <dbReference type="NCBI Taxonomy" id="2706887"/>
    <lineage>
        <taxon>Bacteria</taxon>
        <taxon>Pseudomonadati</taxon>
        <taxon>Bacteroidota</taxon>
        <taxon>Bacteroidia</taxon>
        <taxon>Marinilabiliales</taxon>
        <taxon>Prolixibacteraceae</taxon>
        <taxon>Draconibacterium</taxon>
    </lineage>
</organism>
<evidence type="ECO:0000313" key="9">
    <source>
        <dbReference type="EMBL" id="QIA09914.1"/>
    </source>
</evidence>
<evidence type="ECO:0000256" key="4">
    <source>
        <dbReference type="ARBA" id="ARBA00022741"/>
    </source>
</evidence>
<evidence type="ECO:0000256" key="5">
    <source>
        <dbReference type="ARBA" id="ARBA00022777"/>
    </source>
</evidence>